<proteinExistence type="predicted"/>
<dbReference type="AlphaFoldDB" id="A0A119CWS3"/>
<name>A0A119CWS3_THIDE</name>
<evidence type="ECO:0008006" key="3">
    <source>
        <dbReference type="Google" id="ProtNLM"/>
    </source>
</evidence>
<sequence length="160" mass="18081">MLPIENILDCDPATFIRDVVMPNVDVSHQDLLQQKHVIPALVPPLRLKPILSHRYIDLWSQASDWVKEAQRIVVVGYSFNNADEHFNDILRVHSDRHVDIVSPGATNPAFLQRMEKVFGTAASQYNKVTVQGLDCRQAKKIRLIAARADEVDLEKLFSGA</sequence>
<organism evidence="1 2">
    <name type="scientific">Thiobacillus denitrificans</name>
    <dbReference type="NCBI Taxonomy" id="36861"/>
    <lineage>
        <taxon>Bacteria</taxon>
        <taxon>Pseudomonadati</taxon>
        <taxon>Pseudomonadota</taxon>
        <taxon>Betaproteobacteria</taxon>
        <taxon>Nitrosomonadales</taxon>
        <taxon>Thiobacillaceae</taxon>
        <taxon>Thiobacillus</taxon>
    </lineage>
</organism>
<reference evidence="1 2" key="1">
    <citation type="journal article" date="2015" name="Appl. Environ. Microbiol.">
        <title>Aerobic and Anaerobic Thiosulfate Oxidation by a Cold-Adapted, Subglacial Chemoautotroph.</title>
        <authorList>
            <person name="Harrold Z.R."/>
            <person name="Skidmore M.L."/>
            <person name="Hamilton T.L."/>
            <person name="Desch L."/>
            <person name="Amada K."/>
            <person name="van Gelder W."/>
            <person name="Glover K."/>
            <person name="Roden E.E."/>
            <person name="Boyd E.S."/>
        </authorList>
    </citation>
    <scope>NUCLEOTIDE SEQUENCE [LARGE SCALE GENOMIC DNA]</scope>
    <source>
        <strain evidence="1 2">RG</strain>
    </source>
</reference>
<dbReference type="EMBL" id="LDUG01000018">
    <property type="protein sequence ID" value="KVW97079.1"/>
    <property type="molecule type" value="Genomic_DNA"/>
</dbReference>
<accession>A0A119CWS3</accession>
<evidence type="ECO:0000313" key="1">
    <source>
        <dbReference type="EMBL" id="KVW97079.1"/>
    </source>
</evidence>
<comment type="caution">
    <text evidence="1">The sequence shown here is derived from an EMBL/GenBank/DDBJ whole genome shotgun (WGS) entry which is preliminary data.</text>
</comment>
<keyword evidence="2" id="KW-1185">Reference proteome</keyword>
<dbReference type="PATRIC" id="fig|36861.3.peg.812"/>
<dbReference type="Proteomes" id="UP000064243">
    <property type="component" value="Unassembled WGS sequence"/>
</dbReference>
<evidence type="ECO:0000313" key="2">
    <source>
        <dbReference type="Proteomes" id="UP000064243"/>
    </source>
</evidence>
<protein>
    <recommendedName>
        <fullName evidence="3">SIR2-like domain-containing protein</fullName>
    </recommendedName>
</protein>
<gene>
    <name evidence="1" type="ORF">ABW22_06690</name>
</gene>